<dbReference type="SUPFAM" id="SSF54171">
    <property type="entry name" value="DNA-binding domain"/>
    <property type="match status" value="2"/>
</dbReference>
<dbReference type="GO" id="GO:0009873">
    <property type="term" value="P:ethylene-activated signaling pathway"/>
    <property type="evidence" value="ECO:0007669"/>
    <property type="project" value="InterPro"/>
</dbReference>
<name>A0AAP0MGX0_9ROSI</name>
<comment type="caution">
    <text evidence="9">The sequence shown here is derived from an EMBL/GenBank/DDBJ whole genome shotgun (WGS) entry which is preliminary data.</text>
</comment>
<keyword evidence="2" id="KW-0805">Transcription regulation</keyword>
<dbReference type="GO" id="GO:0005634">
    <property type="term" value="C:nucleus"/>
    <property type="evidence" value="ECO:0007669"/>
    <property type="project" value="UniProtKB-SubCell"/>
</dbReference>
<feature type="domain" description="AP2/ERF" evidence="8">
    <location>
        <begin position="337"/>
        <end position="395"/>
    </location>
</feature>
<organism evidence="9 10">
    <name type="scientific">Citrus x changshan-huyou</name>
    <dbReference type="NCBI Taxonomy" id="2935761"/>
    <lineage>
        <taxon>Eukaryota</taxon>
        <taxon>Viridiplantae</taxon>
        <taxon>Streptophyta</taxon>
        <taxon>Embryophyta</taxon>
        <taxon>Tracheophyta</taxon>
        <taxon>Spermatophyta</taxon>
        <taxon>Magnoliopsida</taxon>
        <taxon>eudicotyledons</taxon>
        <taxon>Gunneridae</taxon>
        <taxon>Pentapetalae</taxon>
        <taxon>rosids</taxon>
        <taxon>malvids</taxon>
        <taxon>Sapindales</taxon>
        <taxon>Rutaceae</taxon>
        <taxon>Aurantioideae</taxon>
        <taxon>Citrus</taxon>
    </lineage>
</organism>
<gene>
    <name evidence="9" type="ORF">WN944_017781</name>
</gene>
<keyword evidence="5" id="KW-0539">Nucleus</keyword>
<protein>
    <recommendedName>
        <fullName evidence="8">AP2/ERF domain-containing protein</fullName>
    </recommendedName>
</protein>
<feature type="region of interest" description="Disordered" evidence="7">
    <location>
        <begin position="173"/>
        <end position="208"/>
    </location>
</feature>
<evidence type="ECO:0000256" key="6">
    <source>
        <dbReference type="ARBA" id="ARBA00024343"/>
    </source>
</evidence>
<feature type="compositionally biased region" description="Low complexity" evidence="7">
    <location>
        <begin position="423"/>
        <end position="434"/>
    </location>
</feature>
<dbReference type="InterPro" id="IPR016177">
    <property type="entry name" value="DNA-bd_dom_sf"/>
</dbReference>
<dbReference type="AlphaFoldDB" id="A0AAP0MGX0"/>
<dbReference type="InterPro" id="IPR036955">
    <property type="entry name" value="AP2/ERF_dom_sf"/>
</dbReference>
<dbReference type="PRINTS" id="PR00367">
    <property type="entry name" value="ETHRSPELEMNT"/>
</dbReference>
<evidence type="ECO:0000256" key="1">
    <source>
        <dbReference type="ARBA" id="ARBA00004123"/>
    </source>
</evidence>
<comment type="similarity">
    <text evidence="6">Belongs to the AP2/ERF transcription factor family. ERF subfamily.</text>
</comment>
<evidence type="ECO:0000259" key="8">
    <source>
        <dbReference type="PROSITE" id="PS51032"/>
    </source>
</evidence>
<dbReference type="InterPro" id="IPR044808">
    <property type="entry name" value="ERF_plant"/>
</dbReference>
<dbReference type="PANTHER" id="PTHR31190:SF274">
    <property type="entry name" value="ETHYLENE-RESPONSIVE TRANSCRIPTION FACTOR 13"/>
    <property type="match status" value="1"/>
</dbReference>
<dbReference type="Pfam" id="PF00847">
    <property type="entry name" value="AP2"/>
    <property type="match status" value="2"/>
</dbReference>
<feature type="domain" description="AP2/ERF" evidence="8">
    <location>
        <begin position="104"/>
        <end position="163"/>
    </location>
</feature>
<evidence type="ECO:0000256" key="5">
    <source>
        <dbReference type="ARBA" id="ARBA00023242"/>
    </source>
</evidence>
<evidence type="ECO:0000256" key="4">
    <source>
        <dbReference type="ARBA" id="ARBA00023163"/>
    </source>
</evidence>
<evidence type="ECO:0000256" key="7">
    <source>
        <dbReference type="SAM" id="MobiDB-lite"/>
    </source>
</evidence>
<keyword evidence="3" id="KW-0238">DNA-binding</keyword>
<accession>A0AAP0MGX0</accession>
<dbReference type="InterPro" id="IPR001471">
    <property type="entry name" value="AP2/ERF_dom"/>
</dbReference>
<evidence type="ECO:0000256" key="3">
    <source>
        <dbReference type="ARBA" id="ARBA00023125"/>
    </source>
</evidence>
<sequence>MYTENSVSDSEFAILESIRQYLLNDDFDNVPSETSISVNDDPLINSPTNSSFSNFSNEMELKAYKALNDAVNGEWISFGQRRQLDDESEGTRGAATHESHVRVFYRGVRRRPWGKFAAEIRDPNKKNGARVWLGTYDTPEGAALAYDRAAFNMRGSKAKLNFPHLIGSNVAPPLRVTKKRGSSSSSNYTLHLQSESPNSKRRKDIDSSSAANNEAGSLCFASDDDDFCIWFGLSMLDFDALLESISQYLLDDDATSFQIPISSPSETTINSNETLSFTENSDVSNDMETYRALHDAINVGWISFDQIDDETDGTSTSTTKSTPDQTEVARDTLVGARYRGVRRRPWGKFVAEIRDPKKNGTRIWLGTYNTPEDAALAYDRAAFNMRGSKAKLNFPHLIGSNVEPVPLGRVTKKRASPEPSSPSPSSSSSSSSSSFTVLSYDSPKPKRRNYGISFCTSDVNWENVQ</sequence>
<evidence type="ECO:0000256" key="2">
    <source>
        <dbReference type="ARBA" id="ARBA00023015"/>
    </source>
</evidence>
<dbReference type="GO" id="GO:0003700">
    <property type="term" value="F:DNA-binding transcription factor activity"/>
    <property type="evidence" value="ECO:0007669"/>
    <property type="project" value="InterPro"/>
</dbReference>
<proteinExistence type="inferred from homology"/>
<dbReference type="GO" id="GO:0003677">
    <property type="term" value="F:DNA binding"/>
    <property type="evidence" value="ECO:0007669"/>
    <property type="project" value="UniProtKB-KW"/>
</dbReference>
<dbReference type="CDD" id="cd00018">
    <property type="entry name" value="AP2"/>
    <property type="match status" value="2"/>
</dbReference>
<dbReference type="FunFam" id="3.30.730.10:FF:000001">
    <property type="entry name" value="Ethylene-responsive transcription factor 2"/>
    <property type="match status" value="2"/>
</dbReference>
<comment type="subcellular location">
    <subcellularLocation>
        <location evidence="1">Nucleus</location>
    </subcellularLocation>
</comment>
<dbReference type="PANTHER" id="PTHR31190">
    <property type="entry name" value="DNA-BINDING DOMAIN"/>
    <property type="match status" value="1"/>
</dbReference>
<keyword evidence="10" id="KW-1185">Reference proteome</keyword>
<feature type="region of interest" description="Disordered" evidence="7">
    <location>
        <begin position="410"/>
        <end position="451"/>
    </location>
</feature>
<reference evidence="9 10" key="1">
    <citation type="submission" date="2024-05" db="EMBL/GenBank/DDBJ databases">
        <title>Haplotype-resolved chromosome-level genome assembly of Huyou (Citrus changshanensis).</title>
        <authorList>
            <person name="Miao C."/>
            <person name="Chen W."/>
            <person name="Wu Y."/>
            <person name="Wang L."/>
            <person name="Zhao S."/>
            <person name="Grierson D."/>
            <person name="Xu C."/>
            <person name="Chen K."/>
        </authorList>
    </citation>
    <scope>NUCLEOTIDE SEQUENCE [LARGE SCALE GENOMIC DNA]</scope>
    <source>
        <strain evidence="9">01-14</strain>
        <tissue evidence="9">Leaf</tissue>
    </source>
</reference>
<feature type="compositionally biased region" description="Polar residues" evidence="7">
    <location>
        <begin position="182"/>
        <end position="197"/>
    </location>
</feature>
<dbReference type="Proteomes" id="UP001428341">
    <property type="component" value="Unassembled WGS sequence"/>
</dbReference>
<dbReference type="EMBL" id="JBCGBO010000005">
    <property type="protein sequence ID" value="KAK9202570.1"/>
    <property type="molecule type" value="Genomic_DNA"/>
</dbReference>
<evidence type="ECO:0000313" key="10">
    <source>
        <dbReference type="Proteomes" id="UP001428341"/>
    </source>
</evidence>
<dbReference type="SMART" id="SM00380">
    <property type="entry name" value="AP2"/>
    <property type="match status" value="2"/>
</dbReference>
<dbReference type="Gene3D" id="3.30.730.10">
    <property type="entry name" value="AP2/ERF domain"/>
    <property type="match status" value="2"/>
</dbReference>
<keyword evidence="4" id="KW-0804">Transcription</keyword>
<dbReference type="PROSITE" id="PS51032">
    <property type="entry name" value="AP2_ERF"/>
    <property type="match status" value="2"/>
</dbReference>
<evidence type="ECO:0000313" key="9">
    <source>
        <dbReference type="EMBL" id="KAK9202570.1"/>
    </source>
</evidence>